<dbReference type="Proteomes" id="UP000052020">
    <property type="component" value="Unassembled WGS sequence"/>
</dbReference>
<evidence type="ECO:0000256" key="2">
    <source>
        <dbReference type="ARBA" id="ARBA00022898"/>
    </source>
</evidence>
<keyword evidence="4" id="KW-0808">Transferase</keyword>
<dbReference type="PIRSF" id="PIRSF000521">
    <property type="entry name" value="Transaminase_4ab_Lys_Orn"/>
    <property type="match status" value="1"/>
</dbReference>
<dbReference type="InterPro" id="IPR049704">
    <property type="entry name" value="Aminotrans_3_PPA_site"/>
</dbReference>
<accession>A0A0S7XQH8</accession>
<organism evidence="4 5">
    <name type="scientific">candidate division KD3-62 bacterium DG_56</name>
    <dbReference type="NCBI Taxonomy" id="1704032"/>
    <lineage>
        <taxon>Bacteria</taxon>
        <taxon>candidate division KD3-62</taxon>
    </lineage>
</organism>
<dbReference type="EC" id="2.6.1.82" evidence="4"/>
<evidence type="ECO:0000256" key="1">
    <source>
        <dbReference type="ARBA" id="ARBA00001933"/>
    </source>
</evidence>
<dbReference type="Pfam" id="PF00202">
    <property type="entry name" value="Aminotran_3"/>
    <property type="match status" value="1"/>
</dbReference>
<dbReference type="InterPro" id="IPR015422">
    <property type="entry name" value="PyrdxlP-dep_Trfase_small"/>
</dbReference>
<dbReference type="Gene3D" id="3.90.1150.10">
    <property type="entry name" value="Aspartate Aminotransferase, domain 1"/>
    <property type="match status" value="1"/>
</dbReference>
<dbReference type="PROSITE" id="PS00600">
    <property type="entry name" value="AA_TRANSFER_CLASS_3"/>
    <property type="match status" value="1"/>
</dbReference>
<dbReference type="GO" id="GO:0033094">
    <property type="term" value="F:putrescine--2-oxoglutarate transaminase activity"/>
    <property type="evidence" value="ECO:0007669"/>
    <property type="project" value="UniProtKB-EC"/>
</dbReference>
<dbReference type="PANTHER" id="PTHR11986:SF112">
    <property type="entry name" value="PUTRESCINE AMINOTRANSFERASE"/>
    <property type="match status" value="1"/>
</dbReference>
<proteinExistence type="inferred from homology"/>
<dbReference type="FunFam" id="3.40.640.10:FF:000004">
    <property type="entry name" value="Acetylornithine aminotransferase"/>
    <property type="match status" value="1"/>
</dbReference>
<dbReference type="CDD" id="cd00610">
    <property type="entry name" value="OAT_like"/>
    <property type="match status" value="1"/>
</dbReference>
<dbReference type="PATRIC" id="fig|1704032.3.peg.956"/>
<protein>
    <submittedName>
        <fullName evidence="4">Putrescine--2-oxoglutarate aminotransferase</fullName>
        <ecNumber evidence="4">2.6.1.82</ecNumber>
    </submittedName>
</protein>
<dbReference type="InterPro" id="IPR015424">
    <property type="entry name" value="PyrdxlP-dep_Trfase"/>
</dbReference>
<dbReference type="InterPro" id="IPR005814">
    <property type="entry name" value="Aminotrans_3"/>
</dbReference>
<dbReference type="PANTHER" id="PTHR11986">
    <property type="entry name" value="AMINOTRANSFERASE CLASS III"/>
    <property type="match status" value="1"/>
</dbReference>
<dbReference type="SUPFAM" id="SSF53383">
    <property type="entry name" value="PLP-dependent transferases"/>
    <property type="match status" value="1"/>
</dbReference>
<dbReference type="InterPro" id="IPR050103">
    <property type="entry name" value="Class-III_PLP-dep_AT"/>
</dbReference>
<comment type="similarity">
    <text evidence="3">Belongs to the class-III pyridoxal-phosphate-dependent aminotransferase family.</text>
</comment>
<comment type="cofactor">
    <cofactor evidence="1">
        <name>pyridoxal 5'-phosphate</name>
        <dbReference type="ChEBI" id="CHEBI:597326"/>
    </cofactor>
</comment>
<gene>
    <name evidence="4" type="ORF">AMK68_00620</name>
</gene>
<evidence type="ECO:0000313" key="5">
    <source>
        <dbReference type="Proteomes" id="UP000052020"/>
    </source>
</evidence>
<sequence length="422" mass="45186">MTATDSTQAADLIEQTIDSYRRHVNAGLASLLKFMGFDTVETEARGMTVRTADGREYLDCLGGYGVYALGHAHPRVVAAVHEQLDRLPMSAKTLFDPVQAQLASRLAELTPGDLAYSFICNSGAEAIEGALKLARLYTGRPNFVAAQNAFHGKTMGALSASGREVFKRPFEPLVPGFTHVPFGAGETMERAVDDQTAAVILEPIQGEAGIILSPDDYLPRVREICSQRGALLILDEVQTGCGRTGRMFCCEHYGVVPDIMTLAKALGGGVMPIGAFISTPEIWKVMEPNPLLHSSTFGGNPLACAAAVAALDVIVEEELPARAAETGDYFIGRLHEIAAQRSDLVTEVRGRGLLIGMEFSEDDVAGLVIAGLAQRGIIAAYTLNNPRVIRLEPPLIITREQVDRVVAALDESIAQTAALLAE</sequence>
<name>A0A0S7XQH8_9BACT</name>
<comment type="caution">
    <text evidence="4">The sequence shown here is derived from an EMBL/GenBank/DDBJ whole genome shotgun (WGS) entry which is preliminary data.</text>
</comment>
<reference evidence="4 5" key="1">
    <citation type="journal article" date="2015" name="Microbiome">
        <title>Genomic resolution of linkages in carbon, nitrogen, and sulfur cycling among widespread estuary sediment bacteria.</title>
        <authorList>
            <person name="Baker B.J."/>
            <person name="Lazar C.S."/>
            <person name="Teske A.P."/>
            <person name="Dick G.J."/>
        </authorList>
    </citation>
    <scope>NUCLEOTIDE SEQUENCE [LARGE SCALE GENOMIC DNA]</scope>
    <source>
        <strain evidence="4">DG_56</strain>
    </source>
</reference>
<keyword evidence="2 3" id="KW-0663">Pyridoxal phosphate</keyword>
<keyword evidence="4" id="KW-0032">Aminotransferase</keyword>
<evidence type="ECO:0000256" key="3">
    <source>
        <dbReference type="RuleBase" id="RU003560"/>
    </source>
</evidence>
<dbReference type="GO" id="GO:0009447">
    <property type="term" value="P:putrescine catabolic process"/>
    <property type="evidence" value="ECO:0007669"/>
    <property type="project" value="TreeGrafter"/>
</dbReference>
<dbReference type="InterPro" id="IPR015421">
    <property type="entry name" value="PyrdxlP-dep_Trfase_major"/>
</dbReference>
<dbReference type="GO" id="GO:0030170">
    <property type="term" value="F:pyridoxal phosphate binding"/>
    <property type="evidence" value="ECO:0007669"/>
    <property type="project" value="InterPro"/>
</dbReference>
<dbReference type="EMBL" id="LIZY01000008">
    <property type="protein sequence ID" value="KPJ64754.1"/>
    <property type="molecule type" value="Genomic_DNA"/>
</dbReference>
<dbReference type="AlphaFoldDB" id="A0A0S7XQH8"/>
<evidence type="ECO:0000313" key="4">
    <source>
        <dbReference type="EMBL" id="KPJ64754.1"/>
    </source>
</evidence>
<dbReference type="Gene3D" id="3.40.640.10">
    <property type="entry name" value="Type I PLP-dependent aspartate aminotransferase-like (Major domain)"/>
    <property type="match status" value="1"/>
</dbReference>
<dbReference type="GO" id="GO:0042802">
    <property type="term" value="F:identical protein binding"/>
    <property type="evidence" value="ECO:0007669"/>
    <property type="project" value="TreeGrafter"/>
</dbReference>